<keyword evidence="2" id="KW-0238">DNA-binding</keyword>
<organism evidence="6 7">
    <name type="scientific">Kineococcus glutinatus</name>
    <dbReference type="NCBI Taxonomy" id="1070872"/>
    <lineage>
        <taxon>Bacteria</taxon>
        <taxon>Bacillati</taxon>
        <taxon>Actinomycetota</taxon>
        <taxon>Actinomycetes</taxon>
        <taxon>Kineosporiales</taxon>
        <taxon>Kineosporiaceae</taxon>
        <taxon>Kineococcus</taxon>
    </lineage>
</organism>
<dbReference type="RefSeq" id="WP_345710454.1">
    <property type="nucleotide sequence ID" value="NZ_BAABIL010000017.1"/>
</dbReference>
<dbReference type="InterPro" id="IPR036390">
    <property type="entry name" value="WH_DNA-bd_sf"/>
</dbReference>
<dbReference type="PANTHER" id="PTHR33164">
    <property type="entry name" value="TRANSCRIPTIONAL REGULATOR, MARR FAMILY"/>
    <property type="match status" value="1"/>
</dbReference>
<feature type="domain" description="HTH marR-type" evidence="5">
    <location>
        <begin position="22"/>
        <end position="155"/>
    </location>
</feature>
<evidence type="ECO:0000256" key="4">
    <source>
        <dbReference type="SAM" id="MobiDB-lite"/>
    </source>
</evidence>
<keyword evidence="3" id="KW-0804">Transcription</keyword>
<accession>A0ABP9H644</accession>
<dbReference type="Pfam" id="PF01047">
    <property type="entry name" value="MarR"/>
    <property type="match status" value="1"/>
</dbReference>
<evidence type="ECO:0000256" key="2">
    <source>
        <dbReference type="ARBA" id="ARBA00023125"/>
    </source>
</evidence>
<dbReference type="PANTHER" id="PTHR33164:SF57">
    <property type="entry name" value="MARR-FAMILY TRANSCRIPTIONAL REGULATOR"/>
    <property type="match status" value="1"/>
</dbReference>
<dbReference type="Proteomes" id="UP001501195">
    <property type="component" value="Unassembled WGS sequence"/>
</dbReference>
<evidence type="ECO:0000313" key="6">
    <source>
        <dbReference type="EMBL" id="GAA4962227.1"/>
    </source>
</evidence>
<sequence length="189" mass="19994">MTPEHPATAPPAPEPPAATTGAAALMRQLSRQHRVLHAVKSTLSRGVSEADKASTLLLVTLAEQGPVRAGALAEAVHSDPSTVSRQTAELVAQGLVERQPDPADGRASRLAVTAAGHERVAFIHARRRALFAEVLRDWDAGDVDRLTTYLSRLNDDLDRVRTEVVDGTSPLLTPPSPAPTVPAPAEAHP</sequence>
<dbReference type="PROSITE" id="PS50995">
    <property type="entry name" value="HTH_MARR_2"/>
    <property type="match status" value="1"/>
</dbReference>
<dbReference type="Gene3D" id="1.10.10.10">
    <property type="entry name" value="Winged helix-like DNA-binding domain superfamily/Winged helix DNA-binding domain"/>
    <property type="match status" value="1"/>
</dbReference>
<evidence type="ECO:0000313" key="7">
    <source>
        <dbReference type="Proteomes" id="UP001501195"/>
    </source>
</evidence>
<dbReference type="SUPFAM" id="SSF46785">
    <property type="entry name" value="Winged helix' DNA-binding domain"/>
    <property type="match status" value="1"/>
</dbReference>
<keyword evidence="7" id="KW-1185">Reference proteome</keyword>
<feature type="compositionally biased region" description="Pro residues" evidence="4">
    <location>
        <begin position="172"/>
        <end position="182"/>
    </location>
</feature>
<evidence type="ECO:0000259" key="5">
    <source>
        <dbReference type="PROSITE" id="PS50995"/>
    </source>
</evidence>
<protein>
    <recommendedName>
        <fullName evidence="5">HTH marR-type domain-containing protein</fullName>
    </recommendedName>
</protein>
<dbReference type="EMBL" id="BAABIL010000017">
    <property type="protein sequence ID" value="GAA4962227.1"/>
    <property type="molecule type" value="Genomic_DNA"/>
</dbReference>
<name>A0ABP9H644_9ACTN</name>
<feature type="region of interest" description="Disordered" evidence="4">
    <location>
        <begin position="166"/>
        <end position="189"/>
    </location>
</feature>
<dbReference type="InterPro" id="IPR039422">
    <property type="entry name" value="MarR/SlyA-like"/>
</dbReference>
<proteinExistence type="predicted"/>
<dbReference type="PROSITE" id="PS01117">
    <property type="entry name" value="HTH_MARR_1"/>
    <property type="match status" value="1"/>
</dbReference>
<dbReference type="InterPro" id="IPR000835">
    <property type="entry name" value="HTH_MarR-typ"/>
</dbReference>
<dbReference type="InterPro" id="IPR036388">
    <property type="entry name" value="WH-like_DNA-bd_sf"/>
</dbReference>
<comment type="caution">
    <text evidence="6">The sequence shown here is derived from an EMBL/GenBank/DDBJ whole genome shotgun (WGS) entry which is preliminary data.</text>
</comment>
<gene>
    <name evidence="6" type="ORF">GCM10023225_02190</name>
</gene>
<reference evidence="7" key="1">
    <citation type="journal article" date="2019" name="Int. J. Syst. Evol. Microbiol.">
        <title>The Global Catalogue of Microorganisms (GCM) 10K type strain sequencing project: providing services to taxonomists for standard genome sequencing and annotation.</title>
        <authorList>
            <consortium name="The Broad Institute Genomics Platform"/>
            <consortium name="The Broad Institute Genome Sequencing Center for Infectious Disease"/>
            <person name="Wu L."/>
            <person name="Ma J."/>
        </authorList>
    </citation>
    <scope>NUCLEOTIDE SEQUENCE [LARGE SCALE GENOMIC DNA]</scope>
    <source>
        <strain evidence="7">JCM 18126</strain>
    </source>
</reference>
<evidence type="ECO:0000256" key="3">
    <source>
        <dbReference type="ARBA" id="ARBA00023163"/>
    </source>
</evidence>
<dbReference type="SMART" id="SM00347">
    <property type="entry name" value="HTH_MARR"/>
    <property type="match status" value="1"/>
</dbReference>
<keyword evidence="1" id="KW-0805">Transcription regulation</keyword>
<dbReference type="InterPro" id="IPR023187">
    <property type="entry name" value="Tscrpt_reg_MarR-type_CS"/>
</dbReference>
<evidence type="ECO:0000256" key="1">
    <source>
        <dbReference type="ARBA" id="ARBA00023015"/>
    </source>
</evidence>